<dbReference type="InterPro" id="IPR002155">
    <property type="entry name" value="Thiolase"/>
</dbReference>
<evidence type="ECO:0000256" key="2">
    <source>
        <dbReference type="ARBA" id="ARBA00022679"/>
    </source>
</evidence>
<feature type="domain" description="Thiolase N-terminal" evidence="6">
    <location>
        <begin position="10"/>
        <end position="267"/>
    </location>
</feature>
<dbReference type="PANTHER" id="PTHR18919">
    <property type="entry name" value="ACETYL-COA C-ACYLTRANSFERASE"/>
    <property type="match status" value="1"/>
</dbReference>
<dbReference type="CDD" id="cd00751">
    <property type="entry name" value="thiolase"/>
    <property type="match status" value="1"/>
</dbReference>
<comment type="caution">
    <text evidence="8">The sequence shown here is derived from an EMBL/GenBank/DDBJ whole genome shotgun (WGS) entry which is preliminary data.</text>
</comment>
<dbReference type="NCBIfam" id="TIGR01930">
    <property type="entry name" value="AcCoA-C-Actrans"/>
    <property type="match status" value="1"/>
</dbReference>
<evidence type="ECO:0000256" key="5">
    <source>
        <dbReference type="RuleBase" id="RU003557"/>
    </source>
</evidence>
<dbReference type="InterPro" id="IPR016039">
    <property type="entry name" value="Thiolase-like"/>
</dbReference>
<dbReference type="InterPro" id="IPR020617">
    <property type="entry name" value="Thiolase_C"/>
</dbReference>
<dbReference type="PROSITE" id="PS00098">
    <property type="entry name" value="THIOLASE_1"/>
    <property type="match status" value="1"/>
</dbReference>
<evidence type="ECO:0000259" key="7">
    <source>
        <dbReference type="Pfam" id="PF02803"/>
    </source>
</evidence>
<feature type="active site" description="Acyl-thioester intermediate" evidence="4">
    <location>
        <position position="95"/>
    </location>
</feature>
<keyword evidence="9" id="KW-1185">Reference proteome</keyword>
<dbReference type="InterPro" id="IPR020616">
    <property type="entry name" value="Thiolase_N"/>
</dbReference>
<feature type="domain" description="Thiolase C-terminal" evidence="7">
    <location>
        <begin position="275"/>
        <end position="397"/>
    </location>
</feature>
<evidence type="ECO:0000256" key="4">
    <source>
        <dbReference type="PIRSR" id="PIRSR000429-1"/>
    </source>
</evidence>
<evidence type="ECO:0000313" key="9">
    <source>
        <dbReference type="Proteomes" id="UP001374579"/>
    </source>
</evidence>
<dbReference type="SUPFAM" id="SSF53901">
    <property type="entry name" value="Thiolase-like"/>
    <property type="match status" value="2"/>
</dbReference>
<dbReference type="Pfam" id="PF02803">
    <property type="entry name" value="Thiolase_C"/>
    <property type="match status" value="1"/>
</dbReference>
<dbReference type="PIRSF" id="PIRSF000429">
    <property type="entry name" value="Ac-CoA_Ac_transf"/>
    <property type="match status" value="1"/>
</dbReference>
<keyword evidence="2 5" id="KW-0808">Transferase</keyword>
<evidence type="ECO:0000313" key="8">
    <source>
        <dbReference type="EMBL" id="KAK7098743.1"/>
    </source>
</evidence>
<name>A0AAN9B4S1_9CAEN</name>
<proteinExistence type="inferred from homology"/>
<sequence>MALSKGVSGVFIVAAKRTAFGTYGGKLKNVSATELGLQASKAALESANISPELINSIVFGNVMVTSSDGIYLTRHIGLKLGIPVPVPALTVNRLCGSGFQAIINGAQEIELGLSDMVLVGGTENMTQAPYAVRNIRFGTRFGQNLQLEDMLWEGLTDSYVKLPMALTAENLAEQYKLSRQDCDDFALLTQTRWQEAQKAGKFADEIIPIKVKGKKGLEDFAVDEHPRPTTKESLAKLPTVFKKDGTITAGNASGICDGAAALVLASEAAVKANNLTPLARLVSYGISGCDPKIMGIGPVPASRAALEKAGKTAQDMDVVEVNEAFAPQFLAVSKELGLDPARTNVNGGAIALGHPLGASGARITANLVHEIRRSNLKLAMGSACIGGGQGITVVLEKA</sequence>
<accession>A0AAN9B4S1</accession>
<dbReference type="PANTHER" id="PTHR18919:SF107">
    <property type="entry name" value="ACETYL-COA ACETYLTRANSFERASE, CYTOSOLIC"/>
    <property type="match status" value="1"/>
</dbReference>
<dbReference type="Proteomes" id="UP001374579">
    <property type="component" value="Unassembled WGS sequence"/>
</dbReference>
<evidence type="ECO:0000259" key="6">
    <source>
        <dbReference type="Pfam" id="PF00108"/>
    </source>
</evidence>
<organism evidence="8 9">
    <name type="scientific">Littorina saxatilis</name>
    <dbReference type="NCBI Taxonomy" id="31220"/>
    <lineage>
        <taxon>Eukaryota</taxon>
        <taxon>Metazoa</taxon>
        <taxon>Spiralia</taxon>
        <taxon>Lophotrochozoa</taxon>
        <taxon>Mollusca</taxon>
        <taxon>Gastropoda</taxon>
        <taxon>Caenogastropoda</taxon>
        <taxon>Littorinimorpha</taxon>
        <taxon>Littorinoidea</taxon>
        <taxon>Littorinidae</taxon>
        <taxon>Littorina</taxon>
    </lineage>
</organism>
<dbReference type="InterPro" id="IPR020615">
    <property type="entry name" value="Thiolase_acyl_enz_int_AS"/>
</dbReference>
<dbReference type="Gene3D" id="3.40.47.10">
    <property type="match status" value="1"/>
</dbReference>
<evidence type="ECO:0000256" key="1">
    <source>
        <dbReference type="ARBA" id="ARBA00010982"/>
    </source>
</evidence>
<dbReference type="PROSITE" id="PS00737">
    <property type="entry name" value="THIOLASE_2"/>
    <property type="match status" value="1"/>
</dbReference>
<dbReference type="GO" id="GO:0005739">
    <property type="term" value="C:mitochondrion"/>
    <property type="evidence" value="ECO:0007669"/>
    <property type="project" value="TreeGrafter"/>
</dbReference>
<gene>
    <name evidence="8" type="ORF">V1264_002979</name>
</gene>
<dbReference type="InterPro" id="IPR020613">
    <property type="entry name" value="Thiolase_CS"/>
</dbReference>
<dbReference type="AlphaFoldDB" id="A0AAN9B4S1"/>
<reference evidence="8 9" key="1">
    <citation type="submission" date="2024-02" db="EMBL/GenBank/DDBJ databases">
        <title>Chromosome-scale genome assembly of the rough periwinkle Littorina saxatilis.</title>
        <authorList>
            <person name="De Jode A."/>
            <person name="Faria R."/>
            <person name="Formenti G."/>
            <person name="Sims Y."/>
            <person name="Smith T.P."/>
            <person name="Tracey A."/>
            <person name="Wood J.M.D."/>
            <person name="Zagrodzka Z.B."/>
            <person name="Johannesson K."/>
            <person name="Butlin R.K."/>
            <person name="Leder E.H."/>
        </authorList>
    </citation>
    <scope>NUCLEOTIDE SEQUENCE [LARGE SCALE GENOMIC DNA]</scope>
    <source>
        <strain evidence="8">Snail1</strain>
        <tissue evidence="8">Muscle</tissue>
    </source>
</reference>
<keyword evidence="3 5" id="KW-0012">Acyltransferase</keyword>
<protein>
    <recommendedName>
        <fullName evidence="10">Mitochondrial 3-ketoacyl-coa thiolase</fullName>
    </recommendedName>
</protein>
<dbReference type="GO" id="GO:0003985">
    <property type="term" value="F:acetyl-CoA C-acetyltransferase activity"/>
    <property type="evidence" value="ECO:0007669"/>
    <property type="project" value="TreeGrafter"/>
</dbReference>
<feature type="active site" description="Proton acceptor" evidence="4">
    <location>
        <position position="384"/>
    </location>
</feature>
<evidence type="ECO:0000256" key="3">
    <source>
        <dbReference type="ARBA" id="ARBA00023315"/>
    </source>
</evidence>
<dbReference type="GO" id="GO:0006635">
    <property type="term" value="P:fatty acid beta-oxidation"/>
    <property type="evidence" value="ECO:0007669"/>
    <property type="project" value="TreeGrafter"/>
</dbReference>
<dbReference type="EMBL" id="JBAMIC010000012">
    <property type="protein sequence ID" value="KAK7098743.1"/>
    <property type="molecule type" value="Genomic_DNA"/>
</dbReference>
<evidence type="ECO:0008006" key="10">
    <source>
        <dbReference type="Google" id="ProtNLM"/>
    </source>
</evidence>
<dbReference type="Pfam" id="PF00108">
    <property type="entry name" value="Thiolase_N"/>
    <property type="match status" value="1"/>
</dbReference>
<comment type="similarity">
    <text evidence="1 5">Belongs to the thiolase-like superfamily. Thiolase family.</text>
</comment>
<dbReference type="FunFam" id="3.40.47.10:FF:000010">
    <property type="entry name" value="Acetyl-CoA acetyltransferase (Thiolase)"/>
    <property type="match status" value="1"/>
</dbReference>
<feature type="active site" description="Proton acceptor" evidence="4">
    <location>
        <position position="354"/>
    </location>
</feature>